<keyword evidence="3" id="KW-1185">Reference proteome</keyword>
<evidence type="ECO:0008006" key="4">
    <source>
        <dbReference type="Google" id="ProtNLM"/>
    </source>
</evidence>
<name>A0ABP9F522_9GAMM</name>
<reference evidence="3" key="1">
    <citation type="journal article" date="2019" name="Int. J. Syst. Evol. Microbiol.">
        <title>The Global Catalogue of Microorganisms (GCM) 10K type strain sequencing project: providing services to taxonomists for standard genome sequencing and annotation.</title>
        <authorList>
            <consortium name="The Broad Institute Genomics Platform"/>
            <consortium name="The Broad Institute Genome Sequencing Center for Infectious Disease"/>
            <person name="Wu L."/>
            <person name="Ma J."/>
        </authorList>
    </citation>
    <scope>NUCLEOTIDE SEQUENCE [LARGE SCALE GENOMIC DNA]</scope>
    <source>
        <strain evidence="3">JCM 18401</strain>
    </source>
</reference>
<organism evidence="2 3">
    <name type="scientific">Ferrimonas pelagia</name>
    <dbReference type="NCBI Taxonomy" id="1177826"/>
    <lineage>
        <taxon>Bacteria</taxon>
        <taxon>Pseudomonadati</taxon>
        <taxon>Pseudomonadota</taxon>
        <taxon>Gammaproteobacteria</taxon>
        <taxon>Alteromonadales</taxon>
        <taxon>Ferrimonadaceae</taxon>
        <taxon>Ferrimonas</taxon>
    </lineage>
</organism>
<dbReference type="EMBL" id="BAABJZ010000091">
    <property type="protein sequence ID" value="GAA4893650.1"/>
    <property type="molecule type" value="Genomic_DNA"/>
</dbReference>
<accession>A0ABP9F522</accession>
<evidence type="ECO:0000313" key="2">
    <source>
        <dbReference type="EMBL" id="GAA4893650.1"/>
    </source>
</evidence>
<proteinExistence type="predicted"/>
<comment type="caution">
    <text evidence="2">The sequence shown here is derived from an EMBL/GenBank/DDBJ whole genome shotgun (WGS) entry which is preliminary data.</text>
</comment>
<dbReference type="Proteomes" id="UP001499988">
    <property type="component" value="Unassembled WGS sequence"/>
</dbReference>
<gene>
    <name evidence="2" type="ORF">GCM10023333_28530</name>
</gene>
<feature type="chain" id="PRO_5045202077" description="Lipoprotein" evidence="1">
    <location>
        <begin position="21"/>
        <end position="247"/>
    </location>
</feature>
<dbReference type="RefSeq" id="WP_345336099.1">
    <property type="nucleotide sequence ID" value="NZ_BAABJZ010000091.1"/>
</dbReference>
<evidence type="ECO:0000313" key="3">
    <source>
        <dbReference type="Proteomes" id="UP001499988"/>
    </source>
</evidence>
<feature type="signal peptide" evidence="1">
    <location>
        <begin position="1"/>
        <end position="20"/>
    </location>
</feature>
<sequence length="247" mass="27307">MKQLVLTTAIAALLSAPAFAQDDQLEDMSDPLAVYTQAGMGYTDKGLNIKVGRAYDTGIENVAAMTVFEVKGFTGDTLGWRDEANDSIDEIRVRNFRADLTNGRGSQVDASYNFNNEAGSVSYSFLQALPKMGPVQLFPLAGLGLAVANDVDRGYEIPGAFAVIGVFGKLEITDKIWLNYNPMYMSALSGSEVFKNMGFEGDSSVLMHEFAASYQFTPRFNMRYFANWSENTDYNDGGHRIEFNYQF</sequence>
<protein>
    <recommendedName>
        <fullName evidence="4">Lipoprotein</fullName>
    </recommendedName>
</protein>
<keyword evidence="1" id="KW-0732">Signal</keyword>
<evidence type="ECO:0000256" key="1">
    <source>
        <dbReference type="SAM" id="SignalP"/>
    </source>
</evidence>